<feature type="region of interest" description="Disordered" evidence="1">
    <location>
        <begin position="1"/>
        <end position="31"/>
    </location>
</feature>
<reference evidence="2 3" key="1">
    <citation type="journal article" date="2016" name="Mol. Biol. Evol.">
        <title>Comparative Genomics of Early-Diverging Mushroom-Forming Fungi Provides Insights into the Origins of Lignocellulose Decay Capabilities.</title>
        <authorList>
            <person name="Nagy L.G."/>
            <person name="Riley R."/>
            <person name="Tritt A."/>
            <person name="Adam C."/>
            <person name="Daum C."/>
            <person name="Floudas D."/>
            <person name="Sun H."/>
            <person name="Yadav J.S."/>
            <person name="Pangilinan J."/>
            <person name="Larsson K.H."/>
            <person name="Matsuura K."/>
            <person name="Barry K."/>
            <person name="Labutti K."/>
            <person name="Kuo R."/>
            <person name="Ohm R.A."/>
            <person name="Bhattacharya S.S."/>
            <person name="Shirouzu T."/>
            <person name="Yoshinaga Y."/>
            <person name="Martin F.M."/>
            <person name="Grigoriev I.V."/>
            <person name="Hibbett D.S."/>
        </authorList>
    </citation>
    <scope>NUCLEOTIDE SEQUENCE [LARGE SCALE GENOMIC DNA]</scope>
    <source>
        <strain evidence="2 3">HHB14362 ss-1</strain>
    </source>
</reference>
<feature type="compositionally biased region" description="Pro residues" evidence="1">
    <location>
        <begin position="1"/>
        <end position="24"/>
    </location>
</feature>
<name>A0A165UKR0_9AGAM</name>
<evidence type="ECO:0000313" key="3">
    <source>
        <dbReference type="Proteomes" id="UP000076761"/>
    </source>
</evidence>
<feature type="compositionally biased region" description="Basic and acidic residues" evidence="1">
    <location>
        <begin position="91"/>
        <end position="103"/>
    </location>
</feature>
<dbReference type="AlphaFoldDB" id="A0A165UKR0"/>
<gene>
    <name evidence="2" type="ORF">NEOLEDRAFT_1176049</name>
</gene>
<feature type="region of interest" description="Disordered" evidence="1">
    <location>
        <begin position="83"/>
        <end position="113"/>
    </location>
</feature>
<proteinExistence type="predicted"/>
<protein>
    <submittedName>
        <fullName evidence="2">Uncharacterized protein</fullName>
    </submittedName>
</protein>
<dbReference type="EMBL" id="KV425558">
    <property type="protein sequence ID" value="KZT28315.1"/>
    <property type="molecule type" value="Genomic_DNA"/>
</dbReference>
<evidence type="ECO:0000256" key="1">
    <source>
        <dbReference type="SAM" id="MobiDB-lite"/>
    </source>
</evidence>
<evidence type="ECO:0000313" key="2">
    <source>
        <dbReference type="EMBL" id="KZT28315.1"/>
    </source>
</evidence>
<dbReference type="Proteomes" id="UP000076761">
    <property type="component" value="Unassembled WGS sequence"/>
</dbReference>
<dbReference type="OrthoDB" id="2665953at2759"/>
<organism evidence="2 3">
    <name type="scientific">Neolentinus lepideus HHB14362 ss-1</name>
    <dbReference type="NCBI Taxonomy" id="1314782"/>
    <lineage>
        <taxon>Eukaryota</taxon>
        <taxon>Fungi</taxon>
        <taxon>Dikarya</taxon>
        <taxon>Basidiomycota</taxon>
        <taxon>Agaricomycotina</taxon>
        <taxon>Agaricomycetes</taxon>
        <taxon>Gloeophyllales</taxon>
        <taxon>Gloeophyllaceae</taxon>
        <taxon>Neolentinus</taxon>
    </lineage>
</organism>
<accession>A0A165UKR0</accession>
<keyword evidence="3" id="KW-1185">Reference proteome</keyword>
<dbReference type="InParanoid" id="A0A165UKR0"/>
<sequence>MRPPSVPMRPPSAPTRPPSAPTRPPSHRPEYCLAPVRELSYMPPEVSDHESPGIIAEESVAKEGMDLDLFDGAEGNDEDMFEAADEGDRDESEHSDASDDVLEHPTPNVASRRGRYTLEAATKIAEATAKIRQIAKDVAHDTGVNVDFILQGVRPGKRSKQHPWDIYQNYWKMVEHPGEPWNIKKVSADFNAFKQTHGKTYERILHTHNSVFQLDKAITTKAGRRGEWNKKWKEMTEQFDSLAEYQSFHGVIMMVGGNGMVDSYSTTTGLHETSAAKGFFEVKCYMPGTSVLQHLRAHVQNNESNREVILNRESTRGTQASEEAQATWQVVQHTPGDKDSLSTTARENIKVLFAYHGIPLRGDKNNRLSMFPWKTAVEGLRKEKKILVGWPWGVPLPTMSASDCGFGSLEYALQEKIAMALEK</sequence>